<reference evidence="1 4" key="1">
    <citation type="submission" date="2015-11" db="EMBL/GenBank/DDBJ databases">
        <title>Complete genome sequencing of a biphenyl-degrading bacterium, Pseudomonas putida KF715 (=NBRC110667).</title>
        <authorList>
            <person name="Suenaga H."/>
            <person name="Fujihara N."/>
            <person name="Watanabe T."/>
            <person name="Hirose J."/>
            <person name="Kimura N."/>
            <person name="Yamazoe A."/>
            <person name="Hosoyama A."/>
            <person name="Shimodaira J."/>
            <person name="Furukawa K."/>
        </authorList>
    </citation>
    <scope>NUCLEOTIDE SEQUENCE [LARGE SCALE GENOMIC DNA]</scope>
    <source>
        <strain evidence="1 4">KF715</strain>
    </source>
</reference>
<dbReference type="RefSeq" id="WP_029885333.1">
    <property type="nucleotide sequence ID" value="NZ_AP015029.1"/>
</dbReference>
<protein>
    <submittedName>
        <fullName evidence="1">Uncharacterized protein</fullName>
    </submittedName>
</protein>
<dbReference type="AlphaFoldDB" id="A0A166JRJ3"/>
<organism evidence="1 4">
    <name type="scientific">Pseudomonas putida</name>
    <name type="common">Arthrobacter siderocapsulatus</name>
    <dbReference type="NCBI Taxonomy" id="303"/>
    <lineage>
        <taxon>Bacteria</taxon>
        <taxon>Pseudomonadati</taxon>
        <taxon>Pseudomonadota</taxon>
        <taxon>Gammaproteobacteria</taxon>
        <taxon>Pseudomonadales</taxon>
        <taxon>Pseudomonadaceae</taxon>
        <taxon>Pseudomonas</taxon>
    </lineage>
</organism>
<evidence type="ECO:0000313" key="1">
    <source>
        <dbReference type="EMBL" id="BAW20834.1"/>
    </source>
</evidence>
<proteinExistence type="predicted"/>
<evidence type="ECO:0000313" key="3">
    <source>
        <dbReference type="Proteomes" id="UP000076857"/>
    </source>
</evidence>
<reference evidence="2 3" key="3">
    <citation type="submission" date="2020-04" db="EMBL/GenBank/DDBJ databases">
        <title>Complete genome sequence of Pseudomonas putida strain JQ581.</title>
        <authorList>
            <person name="Mu Y."/>
        </authorList>
    </citation>
    <scope>NUCLEOTIDE SEQUENCE [LARGE SCALE GENOMIC DNA]</scope>
    <source>
        <strain evidence="2 3">JQ581</strain>
    </source>
</reference>
<sequence>MQIRVLIGNASACGRSQLQQEQDRLVQAGHNYPVINAGAYAEDGLLTILEVRVNGGQREILVDDCTRAQIHNVLAWQSSVEDDAQFDDLVVHLARRN</sequence>
<evidence type="ECO:0000313" key="4">
    <source>
        <dbReference type="Proteomes" id="UP000218731"/>
    </source>
</evidence>
<name>A0A166JRJ3_PSEPU</name>
<reference evidence="2 3" key="2">
    <citation type="submission" date="2016-04" db="EMBL/GenBank/DDBJ databases">
        <authorList>
            <person name="Qiu J."/>
        </authorList>
    </citation>
    <scope>NUCLEOTIDE SEQUENCE [LARGE SCALE GENOMIC DNA]</scope>
    <source>
        <strain evidence="2 3">JQ581</strain>
    </source>
</reference>
<gene>
    <name evidence="2" type="ORF">A3L25_001705</name>
    <name evidence="1" type="ORF">KF715C_ch2610</name>
</gene>
<accession>A0A166JRJ3</accession>
<dbReference type="EMBL" id="AP015029">
    <property type="protein sequence ID" value="BAW20834.1"/>
    <property type="molecule type" value="Genomic_DNA"/>
</dbReference>
<dbReference type="EMBL" id="CP050951">
    <property type="protein sequence ID" value="QJQ08193.1"/>
    <property type="molecule type" value="Genomic_DNA"/>
</dbReference>
<dbReference type="Proteomes" id="UP000218731">
    <property type="component" value="Chromosome 1"/>
</dbReference>
<dbReference type="Proteomes" id="UP000076857">
    <property type="component" value="Chromosome"/>
</dbReference>
<dbReference type="OrthoDB" id="6947232at2"/>
<evidence type="ECO:0000313" key="2">
    <source>
        <dbReference type="EMBL" id="QJQ08193.1"/>
    </source>
</evidence>